<evidence type="ECO:0000313" key="3">
    <source>
        <dbReference type="EMBL" id="VEU38391.1"/>
    </source>
</evidence>
<keyword evidence="4" id="KW-1185">Reference proteome</keyword>
<name>A0A448Z8Q5_9STRA</name>
<keyword evidence="2" id="KW-1133">Transmembrane helix</keyword>
<feature type="region of interest" description="Disordered" evidence="1">
    <location>
        <begin position="1"/>
        <end position="31"/>
    </location>
</feature>
<keyword evidence="2" id="KW-0472">Membrane</keyword>
<organism evidence="3 4">
    <name type="scientific">Pseudo-nitzschia multistriata</name>
    <dbReference type="NCBI Taxonomy" id="183589"/>
    <lineage>
        <taxon>Eukaryota</taxon>
        <taxon>Sar</taxon>
        <taxon>Stramenopiles</taxon>
        <taxon>Ochrophyta</taxon>
        <taxon>Bacillariophyta</taxon>
        <taxon>Bacillariophyceae</taxon>
        <taxon>Bacillariophycidae</taxon>
        <taxon>Bacillariales</taxon>
        <taxon>Bacillariaceae</taxon>
        <taxon>Pseudo-nitzschia</taxon>
    </lineage>
</organism>
<feature type="transmembrane region" description="Helical" evidence="2">
    <location>
        <begin position="47"/>
        <end position="73"/>
    </location>
</feature>
<proteinExistence type="predicted"/>
<accession>A0A448Z8Q5</accession>
<dbReference type="EMBL" id="CAACVS010000166">
    <property type="protein sequence ID" value="VEU38391.1"/>
    <property type="molecule type" value="Genomic_DNA"/>
</dbReference>
<evidence type="ECO:0000256" key="1">
    <source>
        <dbReference type="SAM" id="MobiDB-lite"/>
    </source>
</evidence>
<keyword evidence="2" id="KW-0812">Transmembrane</keyword>
<evidence type="ECO:0000256" key="2">
    <source>
        <dbReference type="SAM" id="Phobius"/>
    </source>
</evidence>
<dbReference type="Proteomes" id="UP000291116">
    <property type="component" value="Unassembled WGS sequence"/>
</dbReference>
<evidence type="ECO:0000313" key="4">
    <source>
        <dbReference type="Proteomes" id="UP000291116"/>
    </source>
</evidence>
<dbReference type="AlphaFoldDB" id="A0A448Z8Q5"/>
<gene>
    <name evidence="3" type="ORF">PSNMU_V1.4_AUG-EV-PASAV3_0052120</name>
</gene>
<sequence length="110" mass="12110">MAKNETKSTNNTEGQLIEHHVDPTGSDTSESDDDEIEILLDFKKFGILVLLLFFIFPLLPLGLATIFGALFVLCEPDTTFEQGFLYVVSNLLGMANPLTDYSPSGVAKMH</sequence>
<reference evidence="3 4" key="1">
    <citation type="submission" date="2019-01" db="EMBL/GenBank/DDBJ databases">
        <authorList>
            <person name="Ferrante I. M."/>
        </authorList>
    </citation>
    <scope>NUCLEOTIDE SEQUENCE [LARGE SCALE GENOMIC DNA]</scope>
    <source>
        <strain evidence="3 4">B856</strain>
    </source>
</reference>
<protein>
    <submittedName>
        <fullName evidence="3">Uncharacterized protein</fullName>
    </submittedName>
</protein>